<evidence type="ECO:0000313" key="2">
    <source>
        <dbReference type="Proteomes" id="UP000005867"/>
    </source>
</evidence>
<keyword evidence="2" id="KW-1185">Reference proteome</keyword>
<dbReference type="HOGENOM" id="CLU_671970_0_0_2"/>
<dbReference type="BioCyc" id="PSP1104324:GJSN-2593-MONOMER"/>
<dbReference type="SUPFAM" id="SSF52540">
    <property type="entry name" value="P-loop containing nucleoside triphosphate hydrolases"/>
    <property type="match status" value="1"/>
</dbReference>
<dbReference type="STRING" id="1104324.P186_2649"/>
<dbReference type="eggNOG" id="arCOG03166">
    <property type="taxonomic scope" value="Archaea"/>
</dbReference>
<dbReference type="PANTHER" id="PTHR34704">
    <property type="entry name" value="ATPASE"/>
    <property type="match status" value="1"/>
</dbReference>
<dbReference type="AlphaFoldDB" id="G7VDQ4"/>
<dbReference type="EMBL" id="CP003098">
    <property type="protein sequence ID" value="AET34033.1"/>
    <property type="molecule type" value="Genomic_DNA"/>
</dbReference>
<organism evidence="1 2">
    <name type="scientific">Pyrobaculum ferrireducens</name>
    <dbReference type="NCBI Taxonomy" id="1104324"/>
    <lineage>
        <taxon>Archaea</taxon>
        <taxon>Thermoproteota</taxon>
        <taxon>Thermoprotei</taxon>
        <taxon>Thermoproteales</taxon>
        <taxon>Thermoproteaceae</taxon>
        <taxon>Pyrobaculum</taxon>
    </lineage>
</organism>
<accession>G7VDQ4</accession>
<dbReference type="PANTHER" id="PTHR34704:SF1">
    <property type="entry name" value="ATPASE"/>
    <property type="match status" value="1"/>
</dbReference>
<dbReference type="InterPro" id="IPR027417">
    <property type="entry name" value="P-loop_NTPase"/>
</dbReference>
<protein>
    <submittedName>
        <fullName evidence="1">Archaeal ATPase</fullName>
    </submittedName>
</protein>
<evidence type="ECO:0000313" key="1">
    <source>
        <dbReference type="EMBL" id="AET34033.1"/>
    </source>
</evidence>
<gene>
    <name evidence="1" type="ORF">P186_2649</name>
</gene>
<dbReference type="Proteomes" id="UP000005867">
    <property type="component" value="Chromosome"/>
</dbReference>
<reference evidence="1 2" key="1">
    <citation type="journal article" date="2012" name="J. Bacteriol.">
        <title>Complete genome sequence of strain 1860, a crenarchaeon of the genus pyrobaculum able to grow with various electron acceptors.</title>
        <authorList>
            <person name="Mardanov A.V."/>
            <person name="Gumerov V.M."/>
            <person name="Slobodkina G.B."/>
            <person name="Beletsky A.V."/>
            <person name="Bonch-Osmolovskaya E.A."/>
            <person name="Ravin N.V."/>
            <person name="Skryabin K.G."/>
        </authorList>
    </citation>
    <scope>NUCLEOTIDE SEQUENCE [LARGE SCALE GENOMIC DNA]</scope>
    <source>
        <strain evidence="1 2">1860</strain>
    </source>
</reference>
<sequence length="377" mass="41485">MARARSWTLLYGRRKVGKTTLLRTCAPHDLYVLVGHGGGHAVVGDEVVPVEEAVREVGAVLRKGGVAVVDEFQRFPTRYWDLVASWSPRGVLIAAGSSYGIVHKVFDKSSPLLGLFSPLHIDIIAYEEVLAQVGDPLLAVVWRDPWAIPHISSVEELRERARDLALIARGLIGEVFTEEDRELTDTYWRAILLVAEGYWKSTDVAGALGLRGGLASASSILSKLSKMGVLRAVPTLGRERYYTVRSPVLSLILYAEAKYSVSDLGAAPPELPIGREVQFTVGEMLASYYGAVQRYSPREDIDVVLTRGRRRLWAFEVKLGPFTRPEAAEAVARLRKVAEKAGLVSLSERPPEVGDVSLGPRELYQMARELAKSRGVI</sequence>
<name>G7VDQ4_9CREN</name>
<dbReference type="KEGG" id="pyr:P186_2649"/>
<proteinExistence type="predicted"/>